<feature type="compositionally biased region" description="Polar residues" evidence="1">
    <location>
        <begin position="589"/>
        <end position="600"/>
    </location>
</feature>
<feature type="compositionally biased region" description="Basic and acidic residues" evidence="1">
    <location>
        <begin position="602"/>
        <end position="614"/>
    </location>
</feature>
<feature type="compositionally biased region" description="Low complexity" evidence="1">
    <location>
        <begin position="1110"/>
        <end position="1122"/>
    </location>
</feature>
<feature type="region of interest" description="Disordered" evidence="1">
    <location>
        <begin position="307"/>
        <end position="332"/>
    </location>
</feature>
<evidence type="ECO:0000256" key="1">
    <source>
        <dbReference type="SAM" id="MobiDB-lite"/>
    </source>
</evidence>
<sequence length="1339" mass="147196">MPQTHPGAVPLHTGQHSGYGLSDEGQRSPLGPRAAQLSSTVGDAVTSVEVDAAGHISSSMRNTPYYACPYEMRPSRAVPPSSNQAYHAYLGAHDPANSPLPVPRNTRDETRSFAFQRPEGMESIFTFTNPTGRSPSSAAEHHHPPELPRSALGSESVLQPELESLSFLEKLSKTLGLGWRQKKDKALDYLDLSPAHRTEEGLSHYSRHQSSLSRATQPRASISEVRMRPSASSARPLPSISEAGPRPSISFASPSLPQGPFAMPAHVGVGAVHAPRSVDSHQLMPNAGGMPAHLHVISNIPDAHIFSDPATPQISGPHWHPANSSSSSSLSVERADRLQTFHDSVAPFSSTRPELPGQTANFSLAGMQGISDPLIHHSSSTLGSSVPDVDPEEYLELMKNEAFKHYHDHQNAKAAEKKCPGSVRDRNLLVASLGAMASVGNFHLLIYRCEIDSSIAKPSLNVQQLSLHTPSLTRMTTRCIHVPLREDHAHRKLSWQIRLVLRLRLHYTPPRLRRAHTLTERSPQRNRLKGAPERLAKPESDLQRWVLYHVDHGMRERVMLRDWAGAWRGLLRMPNGEHKFVEDVDEQATRPSQAFSSTRPEQAFEGRYEQWVDDGKEEEEDSSEHKGLSHPIPPIPRMGQAVGAIRRCLIQSPNAYQHGARTSWGTPQFLSLTPISVSKSAASTSSRKTTTAPRMRMSVPSRTTPFHLYHHDGSSFQNQDLAIQYLRNRWRPINQDRDGLDTYSRAIRINPSISEVWFDLDPYVHPTAYASAVAPPPGLNGPLMVHGGHRSAMRVDSRSPTNDISLPPAQLGNGRASSLPFRGGPPPPVNMDESRHLSSSHPPLAPMEVDRPLAHPGHYLPLEMDLVADLPTVSIVDGLLGPIQLPLLLIVHDLDRPVNTVSSTFHPINKLVLTNRRTILLHARHRWLTIPTALPIRRLVCDTGVSGTRNPPQLLIRLACSTPAALLHRHLALVLTATIQRVSGTVIATLTTPRRSRSVGVALPKTLVVEQRGSIGIVEAGLSSPDEHLEFKRGPYSSVKGSPEPVSAAHSVQPSPVSAFRPPVRSIDEHYLGHPPPHDTTTPAPEHPAQSHAISPRGRQYGPSMPSPRSPHSSHNSISTPSTQAAELKRREAPSATRATRNHVAGRCAGDVEDLTETAVTSPGSHLPSASWHDKTDETPFQLSFIRHALAVNIDKTNEILFHKLHPTRIYLRSPAVSLYMARVALTTPLFAPILEYVAWACDSAEDLTPYNVEPQTSFFAFFAFFPFPPPLFHYPSSPVPRRLLWQERVVPLPRAFERRSPVYAAGDHPLPPAFCSSLNAPCSQAPSFAEFIARATTI</sequence>
<dbReference type="STRING" id="71717.A0A4Y7RIX1"/>
<protein>
    <submittedName>
        <fullName evidence="2">Uncharacterized protein</fullName>
    </submittedName>
</protein>
<feature type="region of interest" description="Disordered" evidence="1">
    <location>
        <begin position="583"/>
        <end position="635"/>
    </location>
</feature>
<gene>
    <name evidence="2" type="ORF">FA13DRAFT_1722775</name>
</gene>
<evidence type="ECO:0000313" key="2">
    <source>
        <dbReference type="EMBL" id="TEB08773.1"/>
    </source>
</evidence>
<feature type="region of interest" description="Disordered" evidence="1">
    <location>
        <begin position="793"/>
        <end position="841"/>
    </location>
</feature>
<dbReference type="Proteomes" id="UP000298030">
    <property type="component" value="Unassembled WGS sequence"/>
</dbReference>
<organism evidence="2 3">
    <name type="scientific">Coprinellus micaceus</name>
    <name type="common">Glistening ink-cap mushroom</name>
    <name type="synonym">Coprinus micaceus</name>
    <dbReference type="NCBI Taxonomy" id="71717"/>
    <lineage>
        <taxon>Eukaryota</taxon>
        <taxon>Fungi</taxon>
        <taxon>Dikarya</taxon>
        <taxon>Basidiomycota</taxon>
        <taxon>Agaricomycotina</taxon>
        <taxon>Agaricomycetes</taxon>
        <taxon>Agaricomycetidae</taxon>
        <taxon>Agaricales</taxon>
        <taxon>Agaricineae</taxon>
        <taxon>Psathyrellaceae</taxon>
        <taxon>Coprinellus</taxon>
    </lineage>
</organism>
<accession>A0A4Y7RIX1</accession>
<keyword evidence="3" id="KW-1185">Reference proteome</keyword>
<feature type="region of interest" description="Disordered" evidence="1">
    <location>
        <begin position="1027"/>
        <end position="1150"/>
    </location>
</feature>
<feature type="compositionally biased region" description="Low complexity" evidence="1">
    <location>
        <begin position="1079"/>
        <end position="1088"/>
    </location>
</feature>
<feature type="compositionally biased region" description="Polar residues" evidence="1">
    <location>
        <begin position="208"/>
        <end position="220"/>
    </location>
</feature>
<name>A0A4Y7RIX1_COPMI</name>
<proteinExistence type="predicted"/>
<dbReference type="OrthoDB" id="418911at2759"/>
<reference evidence="2 3" key="1">
    <citation type="journal article" date="2019" name="Nat. Ecol. Evol.">
        <title>Megaphylogeny resolves global patterns of mushroom evolution.</title>
        <authorList>
            <person name="Varga T."/>
            <person name="Krizsan K."/>
            <person name="Foldi C."/>
            <person name="Dima B."/>
            <person name="Sanchez-Garcia M."/>
            <person name="Sanchez-Ramirez S."/>
            <person name="Szollosi G.J."/>
            <person name="Szarkandi J.G."/>
            <person name="Papp V."/>
            <person name="Albert L."/>
            <person name="Andreopoulos W."/>
            <person name="Angelini C."/>
            <person name="Antonin V."/>
            <person name="Barry K.W."/>
            <person name="Bougher N.L."/>
            <person name="Buchanan P."/>
            <person name="Buyck B."/>
            <person name="Bense V."/>
            <person name="Catcheside P."/>
            <person name="Chovatia M."/>
            <person name="Cooper J."/>
            <person name="Damon W."/>
            <person name="Desjardin D."/>
            <person name="Finy P."/>
            <person name="Geml J."/>
            <person name="Haridas S."/>
            <person name="Hughes K."/>
            <person name="Justo A."/>
            <person name="Karasinski D."/>
            <person name="Kautmanova I."/>
            <person name="Kiss B."/>
            <person name="Kocsube S."/>
            <person name="Kotiranta H."/>
            <person name="LaButti K.M."/>
            <person name="Lechner B.E."/>
            <person name="Liimatainen K."/>
            <person name="Lipzen A."/>
            <person name="Lukacs Z."/>
            <person name="Mihaltcheva S."/>
            <person name="Morgado L.N."/>
            <person name="Niskanen T."/>
            <person name="Noordeloos M.E."/>
            <person name="Ohm R.A."/>
            <person name="Ortiz-Santana B."/>
            <person name="Ovrebo C."/>
            <person name="Racz N."/>
            <person name="Riley R."/>
            <person name="Savchenko A."/>
            <person name="Shiryaev A."/>
            <person name="Soop K."/>
            <person name="Spirin V."/>
            <person name="Szebenyi C."/>
            <person name="Tomsovsky M."/>
            <person name="Tulloss R.E."/>
            <person name="Uehling J."/>
            <person name="Grigoriev I.V."/>
            <person name="Vagvolgyi C."/>
            <person name="Papp T."/>
            <person name="Martin F.M."/>
            <person name="Miettinen O."/>
            <person name="Hibbett D.S."/>
            <person name="Nagy L.G."/>
        </authorList>
    </citation>
    <scope>NUCLEOTIDE SEQUENCE [LARGE SCALE GENOMIC DNA]</scope>
    <source>
        <strain evidence="2 3">FP101781</strain>
    </source>
</reference>
<feature type="region of interest" description="Disordered" evidence="1">
    <location>
        <begin position="125"/>
        <end position="153"/>
    </location>
</feature>
<comment type="caution">
    <text evidence="2">The sequence shown here is derived from an EMBL/GenBank/DDBJ whole genome shotgun (WGS) entry which is preliminary data.</text>
</comment>
<feature type="compositionally biased region" description="Polar residues" evidence="1">
    <location>
        <begin position="125"/>
        <end position="137"/>
    </location>
</feature>
<dbReference type="EMBL" id="QPFP01000542">
    <property type="protein sequence ID" value="TEB08773.1"/>
    <property type="molecule type" value="Genomic_DNA"/>
</dbReference>
<feature type="compositionally biased region" description="Low complexity" evidence="1">
    <location>
        <begin position="228"/>
        <end position="241"/>
    </location>
</feature>
<feature type="region of interest" description="Disordered" evidence="1">
    <location>
        <begin position="200"/>
        <end position="255"/>
    </location>
</feature>
<evidence type="ECO:0000313" key="3">
    <source>
        <dbReference type="Proteomes" id="UP000298030"/>
    </source>
</evidence>
<feature type="region of interest" description="Disordered" evidence="1">
    <location>
        <begin position="1"/>
        <end position="38"/>
    </location>
</feature>